<evidence type="ECO:0000313" key="3">
    <source>
        <dbReference type="EMBL" id="CCH20902.1"/>
    </source>
</evidence>
<dbReference type="eggNOG" id="ENOG502ZUA7">
    <property type="taxonomic scope" value="Bacteria"/>
</dbReference>
<keyword evidence="4" id="KW-1185">Reference proteome</keyword>
<dbReference type="AlphaFoldDB" id="I0LAQ5"/>
<evidence type="ECO:0000256" key="1">
    <source>
        <dbReference type="SAM" id="MobiDB-lite"/>
    </source>
</evidence>
<evidence type="ECO:0000313" key="4">
    <source>
        <dbReference type="Proteomes" id="UP000003448"/>
    </source>
</evidence>
<gene>
    <name evidence="3" type="ORF">MILUP08_45796</name>
</gene>
<sequence>MPVLRRRIGMDAKTLARTAALAGATLLATAGCGGFARSTNPAPPPGRGSATAGPVVSHPPPSATPEAIRLVDEDLADLHLWVSNQSFDDDRVTVTVSIDGTRLVDQPFDVQGQHNWILFPVKLPPGSHEVTATSQTGAETHQRFTMPERGRRYAVIDYWTDPGRDGRHLNWLVKSHPIGFQ</sequence>
<keyword evidence="2" id="KW-0732">Signal</keyword>
<evidence type="ECO:0000256" key="2">
    <source>
        <dbReference type="SAM" id="SignalP"/>
    </source>
</evidence>
<name>I0LAQ5_9ACTN</name>
<dbReference type="PROSITE" id="PS51257">
    <property type="entry name" value="PROKAR_LIPOPROTEIN"/>
    <property type="match status" value="1"/>
</dbReference>
<proteinExistence type="predicted"/>
<evidence type="ECO:0008006" key="5">
    <source>
        <dbReference type="Google" id="ProtNLM"/>
    </source>
</evidence>
<protein>
    <recommendedName>
        <fullName evidence="5">Lipoprotein</fullName>
    </recommendedName>
</protein>
<dbReference type="EMBL" id="CAIE01000039">
    <property type="protein sequence ID" value="CCH20902.1"/>
    <property type="molecule type" value="Genomic_DNA"/>
</dbReference>
<feature type="chain" id="PRO_5039549594" description="Lipoprotein" evidence="2">
    <location>
        <begin position="31"/>
        <end position="181"/>
    </location>
</feature>
<organism evidence="3 4">
    <name type="scientific">Micromonospora lupini str. Lupac 08</name>
    <dbReference type="NCBI Taxonomy" id="1150864"/>
    <lineage>
        <taxon>Bacteria</taxon>
        <taxon>Bacillati</taxon>
        <taxon>Actinomycetota</taxon>
        <taxon>Actinomycetes</taxon>
        <taxon>Micromonosporales</taxon>
        <taxon>Micromonosporaceae</taxon>
        <taxon>Micromonospora</taxon>
    </lineage>
</organism>
<dbReference type="Proteomes" id="UP000003448">
    <property type="component" value="Unassembled WGS sequence"/>
</dbReference>
<dbReference type="STRING" id="1150864.MILUP08_45796"/>
<reference evidence="4" key="1">
    <citation type="journal article" date="2012" name="J. Bacteriol.">
        <title>Genome Sequence of Micromonospora lupini Lupac 08, Isolated from Root Nodules of Lupinus angustifolius.</title>
        <authorList>
            <person name="Alonso-Vega P."/>
            <person name="Normand P."/>
            <person name="Bacigalupe R."/>
            <person name="Pujic P."/>
            <person name="Lajus A."/>
            <person name="Vallenet D."/>
            <person name="Carro L."/>
            <person name="Coll P."/>
            <person name="Trujillo M.E."/>
        </authorList>
    </citation>
    <scope>NUCLEOTIDE SEQUENCE [LARGE SCALE GENOMIC DNA]</scope>
    <source>
        <strain evidence="4">Lupac 08</strain>
    </source>
</reference>
<comment type="caution">
    <text evidence="3">The sequence shown here is derived from an EMBL/GenBank/DDBJ whole genome shotgun (WGS) entry which is preliminary data.</text>
</comment>
<accession>I0LAQ5</accession>
<feature type="signal peptide" evidence="2">
    <location>
        <begin position="1"/>
        <end position="30"/>
    </location>
</feature>
<feature type="region of interest" description="Disordered" evidence="1">
    <location>
        <begin position="38"/>
        <end position="64"/>
    </location>
</feature>